<dbReference type="EMBL" id="JBAWSV010000003">
    <property type="protein sequence ID" value="MEI4829872.1"/>
    <property type="molecule type" value="Genomic_DNA"/>
</dbReference>
<evidence type="ECO:0000256" key="4">
    <source>
        <dbReference type="ARBA" id="ARBA00023144"/>
    </source>
</evidence>
<dbReference type="SUPFAM" id="SSF51735">
    <property type="entry name" value="NAD(P)-binding Rossmann-fold domains"/>
    <property type="match status" value="1"/>
</dbReference>
<dbReference type="Pfam" id="PF01370">
    <property type="entry name" value="Epimerase"/>
    <property type="match status" value="1"/>
</dbReference>
<dbReference type="InterPro" id="IPR001509">
    <property type="entry name" value="Epimerase_deHydtase"/>
</dbReference>
<name>A0ABU8FXD6_9BACI</name>
<keyword evidence="4" id="KW-0299">Galactose metabolism</keyword>
<protein>
    <recommendedName>
        <fullName evidence="3">UDP-glucose 4-epimerase</fullName>
    </recommendedName>
    <alternativeName>
        <fullName evidence="6">Galactowaldenase</fullName>
    </alternativeName>
    <alternativeName>
        <fullName evidence="5">UDP-galactose 4-epimerase</fullName>
    </alternativeName>
</protein>
<feature type="domain" description="NAD-dependent epimerase/dehydratase" evidence="7">
    <location>
        <begin position="2"/>
        <end position="235"/>
    </location>
</feature>
<proteinExistence type="inferred from homology"/>
<evidence type="ECO:0000313" key="8">
    <source>
        <dbReference type="EMBL" id="MEI4829872.1"/>
    </source>
</evidence>
<evidence type="ECO:0000313" key="9">
    <source>
        <dbReference type="Proteomes" id="UP001367922"/>
    </source>
</evidence>
<dbReference type="Gene3D" id="3.40.50.720">
    <property type="entry name" value="NAD(P)-binding Rossmann-like Domain"/>
    <property type="match status" value="1"/>
</dbReference>
<evidence type="ECO:0000256" key="6">
    <source>
        <dbReference type="ARBA" id="ARBA00033067"/>
    </source>
</evidence>
<dbReference type="PANTHER" id="PTHR43725:SF53">
    <property type="entry name" value="UDP-ARABINOSE 4-EPIMERASE 1"/>
    <property type="match status" value="1"/>
</dbReference>
<comment type="caution">
    <text evidence="8">The sequence shown here is derived from an EMBL/GenBank/DDBJ whole genome shotgun (WGS) entry which is preliminary data.</text>
</comment>
<evidence type="ECO:0000256" key="5">
    <source>
        <dbReference type="ARBA" id="ARBA00031367"/>
    </source>
</evidence>
<dbReference type="RefSeq" id="WP_336482220.1">
    <property type="nucleotide sequence ID" value="NZ_JBAWSV010000003.1"/>
</dbReference>
<evidence type="ECO:0000256" key="2">
    <source>
        <dbReference type="ARBA" id="ARBA00007637"/>
    </source>
</evidence>
<dbReference type="PANTHER" id="PTHR43725">
    <property type="entry name" value="UDP-GLUCOSE 4-EPIMERASE"/>
    <property type="match status" value="1"/>
</dbReference>
<sequence length="318" mass="36474">MILIIGGAGYVGSHVVKELLSQQHRVVVLDNLSTGHRVSVNKRAIFEKGDFRNSDDLDRVFSRYSIEAVIHAATYDVIGVQLLLKKMLVHQVYNFIFSSELPVSGMSYKDQIQEVYAPYPFVYQGNSSLIIEQVLEDFYKAYDLRYISLRYYNAVGADVSEGIGEDHQPETHLLPRMLLHLRDQEEQPFLVNRSYDTEDGTFVREYLHVMDVARAHVAALHSLLQHDKTNERYNISSEIGFSVMQLIEKCEIITGKKLNISYNSSSSTDLSIVVSSTNKIYRELGWKALCSIEEAIHSAWLWHNRFPSGYEHTELVYK</sequence>
<evidence type="ECO:0000259" key="7">
    <source>
        <dbReference type="Pfam" id="PF01370"/>
    </source>
</evidence>
<comment type="pathway">
    <text evidence="1">Carbohydrate metabolism; galactose metabolism.</text>
</comment>
<gene>
    <name evidence="8" type="ORF">WAX78_10445</name>
</gene>
<dbReference type="Proteomes" id="UP001367922">
    <property type="component" value="Unassembled WGS sequence"/>
</dbReference>
<comment type="similarity">
    <text evidence="2">Belongs to the NAD(P)-dependent epimerase/dehydratase family.</text>
</comment>
<keyword evidence="9" id="KW-1185">Reference proteome</keyword>
<accession>A0ABU8FXD6</accession>
<evidence type="ECO:0000256" key="3">
    <source>
        <dbReference type="ARBA" id="ARBA00018569"/>
    </source>
</evidence>
<dbReference type="InterPro" id="IPR036291">
    <property type="entry name" value="NAD(P)-bd_dom_sf"/>
</dbReference>
<reference evidence="8 9" key="1">
    <citation type="submission" date="2024-01" db="EMBL/GenBank/DDBJ databases">
        <title>Seven novel Bacillus-like species.</title>
        <authorList>
            <person name="Liu G."/>
        </authorList>
    </citation>
    <scope>NUCLEOTIDE SEQUENCE [LARGE SCALE GENOMIC DNA]</scope>
    <source>
        <strain evidence="8 9">FJAT-53711</strain>
    </source>
</reference>
<evidence type="ECO:0000256" key="1">
    <source>
        <dbReference type="ARBA" id="ARBA00004947"/>
    </source>
</evidence>
<organism evidence="8 9">
    <name type="scientific">Bacillus yunxiaonensis</name>
    <dbReference type="NCBI Taxonomy" id="3127665"/>
    <lineage>
        <taxon>Bacteria</taxon>
        <taxon>Bacillati</taxon>
        <taxon>Bacillota</taxon>
        <taxon>Bacilli</taxon>
        <taxon>Bacillales</taxon>
        <taxon>Bacillaceae</taxon>
        <taxon>Bacillus</taxon>
    </lineage>
</organism>
<dbReference type="Gene3D" id="3.90.25.10">
    <property type="entry name" value="UDP-galactose 4-epimerase, domain 1"/>
    <property type="match status" value="1"/>
</dbReference>
<keyword evidence="4" id="KW-0119">Carbohydrate metabolism</keyword>